<sequence length="34" mass="4117">CRIQLIVNLVAGSRQLVYATSHRRNHKMFIYYQH</sequence>
<organismHost>
    <name type="scientific">Homo sapiens</name>
    <name type="common">Human</name>
    <dbReference type="NCBI Taxonomy" id="9606"/>
</organismHost>
<protein>
    <submittedName>
        <fullName evidence="1">Env protein</fullName>
    </submittedName>
</protein>
<dbReference type="EMBL" id="AJ001745">
    <property type="protein sequence ID" value="CAA04972.1"/>
    <property type="molecule type" value="Genomic_RNA"/>
</dbReference>
<feature type="non-terminal residue" evidence="1">
    <location>
        <position position="34"/>
    </location>
</feature>
<reference evidence="1" key="1">
    <citation type="submission" date="1997-09" db="EMBL/GenBank/DDBJ databases">
        <title>Genetic subtypes of HIV-1 in Hungary.</title>
        <authorList>
            <person name="Mezei M."/>
            <person name="Balog K."/>
            <person name="Takacs M."/>
            <person name="Gyuris A."/>
            <person name="Segesdi J."/>
            <person name="Bakos A."/>
            <person name="Vodros D."/>
            <person name="Banhegyi D."/>
            <person name="Jelenik Z."/>
            <person name="Berencsi G."/>
            <person name="Minarovits J."/>
        </authorList>
    </citation>
    <scope>NUCLEOTIDE SEQUENCE</scope>
    <source>
        <strain evidence="1">123</strain>
    </source>
</reference>
<proteinExistence type="predicted"/>
<organism evidence="1">
    <name type="scientific">Human immunodeficiency virus type 1</name>
    <name type="common">HIV-1</name>
    <dbReference type="NCBI Taxonomy" id="11676"/>
    <lineage>
        <taxon>Viruses</taxon>
        <taxon>Riboviria</taxon>
        <taxon>Pararnavirae</taxon>
        <taxon>Artverviricota</taxon>
        <taxon>Revtraviricetes</taxon>
        <taxon>Ortervirales</taxon>
        <taxon>Retroviridae</taxon>
        <taxon>Orthoretrovirinae</taxon>
        <taxon>Lentivirus</taxon>
        <taxon>Lentivirus humimdef1</taxon>
    </lineage>
</organism>
<name>O40445_HV1</name>
<feature type="non-terminal residue" evidence="1">
    <location>
        <position position="1"/>
    </location>
</feature>
<accession>O40445</accession>
<gene>
    <name evidence="1" type="primary">env</name>
</gene>
<evidence type="ECO:0000313" key="1">
    <source>
        <dbReference type="EMBL" id="CAA04972.1"/>
    </source>
</evidence>